<keyword evidence="1" id="KW-0472">Membrane</keyword>
<protein>
    <submittedName>
        <fullName evidence="2">Positive regulator of sigma(E), RseC/MucC</fullName>
    </submittedName>
</protein>
<evidence type="ECO:0000313" key="3">
    <source>
        <dbReference type="Proteomes" id="UP000033428"/>
    </source>
</evidence>
<dbReference type="PANTHER" id="PTHR35867:SF1">
    <property type="entry name" value="PROTEIN RSEC"/>
    <property type="match status" value="1"/>
</dbReference>
<name>A0A0F0CV35_9BACT</name>
<comment type="caution">
    <text evidence="2">The sequence shown here is derived from an EMBL/GenBank/DDBJ whole genome shotgun (WGS) entry which is preliminary data.</text>
</comment>
<reference evidence="2 3" key="1">
    <citation type="submission" date="2015-02" db="EMBL/GenBank/DDBJ databases">
        <title>Single-cell genomics of uncultivated deep-branching MTB reveals a conserved set of magnetosome genes.</title>
        <authorList>
            <person name="Kolinko S."/>
            <person name="Richter M."/>
            <person name="Glockner F.O."/>
            <person name="Brachmann A."/>
            <person name="Schuler D."/>
        </authorList>
    </citation>
    <scope>NUCLEOTIDE SEQUENCE [LARGE SCALE GENOMIC DNA]</scope>
    <source>
        <strain evidence="2">SKK-01</strain>
    </source>
</reference>
<dbReference type="Proteomes" id="UP000033428">
    <property type="component" value="Unassembled WGS sequence"/>
</dbReference>
<keyword evidence="3" id="KW-1185">Reference proteome</keyword>
<accession>A0A0F0CV35</accession>
<evidence type="ECO:0000313" key="2">
    <source>
        <dbReference type="EMBL" id="KJJ85270.1"/>
    </source>
</evidence>
<dbReference type="PANTHER" id="PTHR35867">
    <property type="entry name" value="PROTEIN RSEC"/>
    <property type="match status" value="1"/>
</dbReference>
<dbReference type="EMBL" id="JYNY01000197">
    <property type="protein sequence ID" value="KJJ85270.1"/>
    <property type="molecule type" value="Genomic_DNA"/>
</dbReference>
<proteinExistence type="predicted"/>
<organism evidence="2 3">
    <name type="scientific">Candidatus Omnitrophus magneticus</name>
    <dbReference type="NCBI Taxonomy" id="1609969"/>
    <lineage>
        <taxon>Bacteria</taxon>
        <taxon>Pseudomonadati</taxon>
        <taxon>Candidatus Omnitrophota</taxon>
        <taxon>Candidatus Omnitrophus</taxon>
    </lineage>
</organism>
<keyword evidence="1" id="KW-0812">Transmembrane</keyword>
<gene>
    <name evidence="2" type="ORF">OMAG_000880</name>
</gene>
<dbReference type="AlphaFoldDB" id="A0A0F0CV35"/>
<keyword evidence="1" id="KW-1133">Transmembrane helix</keyword>
<feature type="transmembrane region" description="Helical" evidence="1">
    <location>
        <begin position="69"/>
        <end position="93"/>
    </location>
</feature>
<evidence type="ECO:0000256" key="1">
    <source>
        <dbReference type="SAM" id="Phobius"/>
    </source>
</evidence>
<dbReference type="InterPro" id="IPR007359">
    <property type="entry name" value="SigmaE_reg_RseC_MucC"/>
</dbReference>
<feature type="transmembrane region" description="Helical" evidence="1">
    <location>
        <begin position="99"/>
        <end position="118"/>
    </location>
</feature>
<sequence length="133" mass="14916">MREKGKVVDIKGKYIVLEIPAKSECSKNCCNCHNGKPRQINIIKTNVTGNADNINIGDSMFIEMKSQNFIIICLLLFIFPLVAFSLVLCSSYIILNDPLISFSLGAGIVFLVYIFVGIKMKKSSERFIYVVKN</sequence>
<dbReference type="Pfam" id="PF04246">
    <property type="entry name" value="RseC_MucC"/>
    <property type="match status" value="1"/>
</dbReference>